<dbReference type="GO" id="GO:0006310">
    <property type="term" value="P:DNA recombination"/>
    <property type="evidence" value="ECO:0007669"/>
    <property type="project" value="UniProtKB-KW"/>
</dbReference>
<organism evidence="7 8">
    <name type="scientific">Promicromonospora soli</name>
    <dbReference type="NCBI Taxonomy" id="2035533"/>
    <lineage>
        <taxon>Bacteria</taxon>
        <taxon>Bacillati</taxon>
        <taxon>Actinomycetota</taxon>
        <taxon>Actinomycetes</taxon>
        <taxon>Micrococcales</taxon>
        <taxon>Promicromonosporaceae</taxon>
        <taxon>Promicromonospora</taxon>
    </lineage>
</organism>
<evidence type="ECO:0000259" key="6">
    <source>
        <dbReference type="PROSITE" id="PS51900"/>
    </source>
</evidence>
<dbReference type="InterPro" id="IPR053876">
    <property type="entry name" value="Phage_int_M"/>
</dbReference>
<dbReference type="Gene3D" id="1.10.443.10">
    <property type="entry name" value="Intergrase catalytic core"/>
    <property type="match status" value="1"/>
</dbReference>
<dbReference type="PANTHER" id="PTHR30349:SF64">
    <property type="entry name" value="PROPHAGE INTEGRASE INTD-RELATED"/>
    <property type="match status" value="1"/>
</dbReference>
<comment type="similarity">
    <text evidence="1">Belongs to the 'phage' integrase family.</text>
</comment>
<feature type="domain" description="Core-binding (CB)" evidence="6">
    <location>
        <begin position="66"/>
        <end position="144"/>
    </location>
</feature>
<reference evidence="7" key="2">
    <citation type="submission" date="2020-09" db="EMBL/GenBank/DDBJ databases">
        <authorList>
            <person name="Sun Q."/>
            <person name="Zhou Y."/>
        </authorList>
    </citation>
    <scope>NUCLEOTIDE SEQUENCE</scope>
    <source>
        <strain evidence="7">CGMCC 4.7398</strain>
    </source>
</reference>
<dbReference type="InterPro" id="IPR011010">
    <property type="entry name" value="DNA_brk_join_enz"/>
</dbReference>
<dbReference type="InterPro" id="IPR013762">
    <property type="entry name" value="Integrase-like_cat_sf"/>
</dbReference>
<sequence>MGSVEKRTRTLANGKVKTFWLARWREPSGRQPSKSFPKKGLAEDHVTKMEGDILRGEYIAVNAGKVTFEEYGTRWLESRTFAESSREAVAMRLRVHAFPVLGERPLNTIKPSTVQSWLRGLSNESRNYQEVLFQHVSSVFKAAVDDELIRKNPCQAASVTRPGRKPNKVQPWPMERVLKMRDSLRDRYRIVVTLGAGLGLRQGEIFGLAVEDIDFERKRVIVRRQVKLSNVDNTRYFALPKGEKVREVPLPVAVSDAVRDHLEKFPATAVTLPWETKGGPLKTANLVVTTDRKQACRRDEFNRMVWTKGRQASGIPDGRENGCHMLRHVYASTLLHAGESVKALAEYLGHSDPGFTLRTYTHLLPESDERTRKAVDEAFGVTGVELGGPGEANAQVSPAA</sequence>
<feature type="domain" description="Tyr recombinase" evidence="5">
    <location>
        <begin position="167"/>
        <end position="376"/>
    </location>
</feature>
<dbReference type="InterPro" id="IPR010998">
    <property type="entry name" value="Integrase_recombinase_N"/>
</dbReference>
<evidence type="ECO:0000313" key="7">
    <source>
        <dbReference type="EMBL" id="GHH80441.1"/>
    </source>
</evidence>
<dbReference type="AlphaFoldDB" id="A0A919L2I7"/>
<keyword evidence="2 4" id="KW-0238">DNA-binding</keyword>
<evidence type="ECO:0000313" key="8">
    <source>
        <dbReference type="Proteomes" id="UP000627369"/>
    </source>
</evidence>
<dbReference type="Pfam" id="PF00589">
    <property type="entry name" value="Phage_integrase"/>
    <property type="match status" value="1"/>
</dbReference>
<dbReference type="GO" id="GO:0015074">
    <property type="term" value="P:DNA integration"/>
    <property type="evidence" value="ECO:0007669"/>
    <property type="project" value="InterPro"/>
</dbReference>
<dbReference type="PANTHER" id="PTHR30349">
    <property type="entry name" value="PHAGE INTEGRASE-RELATED"/>
    <property type="match status" value="1"/>
</dbReference>
<reference evidence="7" key="1">
    <citation type="journal article" date="2014" name="Int. J. Syst. Evol. Microbiol.">
        <title>Complete genome sequence of Corynebacterium casei LMG S-19264T (=DSM 44701T), isolated from a smear-ripened cheese.</title>
        <authorList>
            <consortium name="US DOE Joint Genome Institute (JGI-PGF)"/>
            <person name="Walter F."/>
            <person name="Albersmeier A."/>
            <person name="Kalinowski J."/>
            <person name="Ruckert C."/>
        </authorList>
    </citation>
    <scope>NUCLEOTIDE SEQUENCE</scope>
    <source>
        <strain evidence="7">CGMCC 4.7398</strain>
    </source>
</reference>
<dbReference type="InterPro" id="IPR044068">
    <property type="entry name" value="CB"/>
</dbReference>
<evidence type="ECO:0000256" key="1">
    <source>
        <dbReference type="ARBA" id="ARBA00008857"/>
    </source>
</evidence>
<dbReference type="GO" id="GO:0003677">
    <property type="term" value="F:DNA binding"/>
    <property type="evidence" value="ECO:0007669"/>
    <property type="project" value="UniProtKB-UniRule"/>
</dbReference>
<dbReference type="Proteomes" id="UP000627369">
    <property type="component" value="Unassembled WGS sequence"/>
</dbReference>
<proteinExistence type="inferred from homology"/>
<keyword evidence="3" id="KW-0233">DNA recombination</keyword>
<dbReference type="InterPro" id="IPR050090">
    <property type="entry name" value="Tyrosine_recombinase_XerCD"/>
</dbReference>
<evidence type="ECO:0000256" key="4">
    <source>
        <dbReference type="PROSITE-ProRule" id="PRU01248"/>
    </source>
</evidence>
<evidence type="ECO:0000256" key="2">
    <source>
        <dbReference type="ARBA" id="ARBA00023125"/>
    </source>
</evidence>
<dbReference type="Pfam" id="PF22022">
    <property type="entry name" value="Phage_int_M"/>
    <property type="match status" value="1"/>
</dbReference>
<keyword evidence="8" id="KW-1185">Reference proteome</keyword>
<dbReference type="SUPFAM" id="SSF56349">
    <property type="entry name" value="DNA breaking-rejoining enzymes"/>
    <property type="match status" value="1"/>
</dbReference>
<dbReference type="PROSITE" id="PS51900">
    <property type="entry name" value="CB"/>
    <property type="match status" value="1"/>
</dbReference>
<dbReference type="PROSITE" id="PS51898">
    <property type="entry name" value="TYR_RECOMBINASE"/>
    <property type="match status" value="1"/>
</dbReference>
<evidence type="ECO:0000256" key="3">
    <source>
        <dbReference type="ARBA" id="ARBA00023172"/>
    </source>
</evidence>
<dbReference type="EMBL" id="BNAS01000013">
    <property type="protein sequence ID" value="GHH80441.1"/>
    <property type="molecule type" value="Genomic_DNA"/>
</dbReference>
<accession>A0A919L2I7</accession>
<gene>
    <name evidence="7" type="ORF">GCM10017772_48570</name>
</gene>
<dbReference type="Gene3D" id="1.10.150.130">
    <property type="match status" value="1"/>
</dbReference>
<dbReference type="InterPro" id="IPR002104">
    <property type="entry name" value="Integrase_catalytic"/>
</dbReference>
<evidence type="ECO:0008006" key="9">
    <source>
        <dbReference type="Google" id="ProtNLM"/>
    </source>
</evidence>
<dbReference type="RefSeq" id="WP_189671894.1">
    <property type="nucleotide sequence ID" value="NZ_BNAS01000013.1"/>
</dbReference>
<protein>
    <recommendedName>
        <fullName evidence="9">Site-specific recombinase XerD</fullName>
    </recommendedName>
</protein>
<dbReference type="CDD" id="cd01189">
    <property type="entry name" value="INT_ICEBs1_C_like"/>
    <property type="match status" value="1"/>
</dbReference>
<comment type="caution">
    <text evidence="7">The sequence shown here is derived from an EMBL/GenBank/DDBJ whole genome shotgun (WGS) entry which is preliminary data.</text>
</comment>
<name>A0A919L2I7_9MICO</name>
<evidence type="ECO:0000259" key="5">
    <source>
        <dbReference type="PROSITE" id="PS51898"/>
    </source>
</evidence>